<keyword evidence="1" id="KW-1133">Transmembrane helix</keyword>
<evidence type="ECO:0000313" key="3">
    <source>
        <dbReference type="Proteomes" id="UP000280825"/>
    </source>
</evidence>
<keyword evidence="1" id="KW-0472">Membrane</keyword>
<evidence type="ECO:0000313" key="2">
    <source>
        <dbReference type="EMBL" id="RTY95404.1"/>
    </source>
</evidence>
<feature type="transmembrane region" description="Helical" evidence="1">
    <location>
        <begin position="7"/>
        <end position="24"/>
    </location>
</feature>
<protein>
    <submittedName>
        <fullName evidence="2">DUF2809 domain-containing protein</fullName>
    </submittedName>
</protein>
<reference evidence="2 3" key="1">
    <citation type="submission" date="2018-12" db="EMBL/GenBank/DDBJ databases">
        <title>Flavobacterium sp. nov., isolated from glacier ice.</title>
        <authorList>
            <person name="Liu Q."/>
            <person name="Xin Y.-H."/>
        </authorList>
    </citation>
    <scope>NUCLEOTIDE SEQUENCE [LARGE SCALE GENOMIC DNA]</scope>
    <source>
        <strain evidence="2 3">RB1N8</strain>
    </source>
</reference>
<feature type="transmembrane region" description="Helical" evidence="1">
    <location>
        <begin position="36"/>
        <end position="53"/>
    </location>
</feature>
<dbReference type="RefSeq" id="WP_126563229.1">
    <property type="nucleotide sequence ID" value="NZ_RYDJ01000223.1"/>
</dbReference>
<dbReference type="EMBL" id="RYDJ01000223">
    <property type="protein sequence ID" value="RTY95404.1"/>
    <property type="molecule type" value="Genomic_DNA"/>
</dbReference>
<organism evidence="2 3">
    <name type="scientific">Flavobacterium bomense</name>
    <dbReference type="NCBI Taxonomy" id="2497483"/>
    <lineage>
        <taxon>Bacteria</taxon>
        <taxon>Pseudomonadati</taxon>
        <taxon>Bacteroidota</taxon>
        <taxon>Flavobacteriia</taxon>
        <taxon>Flavobacteriales</taxon>
        <taxon>Flavobacteriaceae</taxon>
        <taxon>Flavobacterium</taxon>
    </lineage>
</organism>
<keyword evidence="3" id="KW-1185">Reference proteome</keyword>
<gene>
    <name evidence="2" type="ORF">EKL98_16900</name>
</gene>
<keyword evidence="1" id="KW-0812">Transmembrane</keyword>
<dbReference type="InterPro" id="IPR021257">
    <property type="entry name" value="DUF2809"/>
</dbReference>
<proteinExistence type="predicted"/>
<dbReference type="AlphaFoldDB" id="A0A3S0PA96"/>
<feature type="transmembrane region" description="Helical" evidence="1">
    <location>
        <begin position="60"/>
        <end position="77"/>
    </location>
</feature>
<dbReference type="Proteomes" id="UP000280825">
    <property type="component" value="Unassembled WGS sequence"/>
</dbReference>
<feature type="transmembrane region" description="Helical" evidence="1">
    <location>
        <begin position="97"/>
        <end position="115"/>
    </location>
</feature>
<comment type="caution">
    <text evidence="2">The sequence shown here is derived from an EMBL/GenBank/DDBJ whole genome shotgun (WGS) entry which is preliminary data.</text>
</comment>
<name>A0A3S0PA96_9FLAO</name>
<evidence type="ECO:0000256" key="1">
    <source>
        <dbReference type="SAM" id="Phobius"/>
    </source>
</evidence>
<accession>A0A3S0PA96</accession>
<sequence>MLKNNRLSYFILILIVIALGITSRKMEGVPTFFGDTLYAVMVYFGMRMILIYLDLKKTAILALLFCFAIEFIQLYSAEWMLQIRRTKFGHYGLGQGFLWSDLGYYTLGIIIGFWMDSSWVRRK</sequence>
<dbReference type="Pfam" id="PF10990">
    <property type="entry name" value="DUF2809"/>
    <property type="match status" value="1"/>
</dbReference>